<protein>
    <submittedName>
        <fullName evidence="3">Tripartite tricarboxylate transporter substrate binding protein</fullName>
    </submittedName>
</protein>
<dbReference type="SUPFAM" id="SSF53850">
    <property type="entry name" value="Periplasmic binding protein-like II"/>
    <property type="match status" value="1"/>
</dbReference>
<keyword evidence="2" id="KW-0732">Signal</keyword>
<evidence type="ECO:0000256" key="2">
    <source>
        <dbReference type="SAM" id="SignalP"/>
    </source>
</evidence>
<proteinExistence type="inferred from homology"/>
<organism evidence="3 4">
    <name type="scientific">Falsiroseomonas selenitidurans</name>
    <dbReference type="NCBI Taxonomy" id="2716335"/>
    <lineage>
        <taxon>Bacteria</taxon>
        <taxon>Pseudomonadati</taxon>
        <taxon>Pseudomonadota</taxon>
        <taxon>Alphaproteobacteria</taxon>
        <taxon>Acetobacterales</taxon>
        <taxon>Roseomonadaceae</taxon>
        <taxon>Falsiroseomonas</taxon>
    </lineage>
</organism>
<comment type="similarity">
    <text evidence="1">Belongs to the UPF0065 (bug) family.</text>
</comment>
<sequence length="318" mass="32810">MAGLLAVLPLALAPPVAAQDAYPARAVRVVVPFAAGGGADLVARALSQRLSEQTGRQFVVDNRPGGAANIGTEVVAQAPADGYTLLVTGPSHIINAHLFRRLPFDPLKGFTPISLLTSAPYVLVADPALPLRNLGDLLAMARSRPGALSYGSAGNGTAGHLAMELIRAAAGIDMVHVPYRGSPAVLTDLMGGRIAVAFDNVLSSAPGIAAGRLRALAVSGDRRAPALPDVPTVAEAGLPGFDVKVWQGALFPAGVDPAIVTQLAAEMHKAMQAPELQARLQTLGVAPIGSDAPTFVRFLEAENTRWGEAVRRSGAQLD</sequence>
<dbReference type="PIRSF" id="PIRSF017082">
    <property type="entry name" value="YflP"/>
    <property type="match status" value="1"/>
</dbReference>
<dbReference type="Gene3D" id="3.40.190.10">
    <property type="entry name" value="Periplasmic binding protein-like II"/>
    <property type="match status" value="1"/>
</dbReference>
<name>A0ABX1EBS3_9PROT</name>
<dbReference type="Pfam" id="PF03401">
    <property type="entry name" value="TctC"/>
    <property type="match status" value="1"/>
</dbReference>
<dbReference type="EMBL" id="JAAVNE010000040">
    <property type="protein sequence ID" value="NKC33203.1"/>
    <property type="molecule type" value="Genomic_DNA"/>
</dbReference>
<dbReference type="CDD" id="cd13578">
    <property type="entry name" value="PBP2_Bug27"/>
    <property type="match status" value="1"/>
</dbReference>
<comment type="caution">
    <text evidence="3">The sequence shown here is derived from an EMBL/GenBank/DDBJ whole genome shotgun (WGS) entry which is preliminary data.</text>
</comment>
<dbReference type="InterPro" id="IPR005064">
    <property type="entry name" value="BUG"/>
</dbReference>
<dbReference type="PANTHER" id="PTHR42928">
    <property type="entry name" value="TRICARBOXYLATE-BINDING PROTEIN"/>
    <property type="match status" value="1"/>
</dbReference>
<dbReference type="InterPro" id="IPR042100">
    <property type="entry name" value="Bug_dom1"/>
</dbReference>
<evidence type="ECO:0000313" key="3">
    <source>
        <dbReference type="EMBL" id="NKC33203.1"/>
    </source>
</evidence>
<gene>
    <name evidence="3" type="ORF">HEQ75_20235</name>
</gene>
<feature type="signal peptide" evidence="2">
    <location>
        <begin position="1"/>
        <end position="18"/>
    </location>
</feature>
<accession>A0ABX1EBS3</accession>
<dbReference type="Proteomes" id="UP000787635">
    <property type="component" value="Unassembled WGS sequence"/>
</dbReference>
<dbReference type="Gene3D" id="3.40.190.150">
    <property type="entry name" value="Bordetella uptake gene, domain 1"/>
    <property type="match status" value="1"/>
</dbReference>
<keyword evidence="4" id="KW-1185">Reference proteome</keyword>
<feature type="chain" id="PRO_5047268761" evidence="2">
    <location>
        <begin position="19"/>
        <end position="318"/>
    </location>
</feature>
<dbReference type="PANTHER" id="PTHR42928:SF5">
    <property type="entry name" value="BLR1237 PROTEIN"/>
    <property type="match status" value="1"/>
</dbReference>
<evidence type="ECO:0000256" key="1">
    <source>
        <dbReference type="ARBA" id="ARBA00006987"/>
    </source>
</evidence>
<evidence type="ECO:0000313" key="4">
    <source>
        <dbReference type="Proteomes" id="UP000787635"/>
    </source>
</evidence>
<reference evidence="3 4" key="1">
    <citation type="submission" date="2020-03" db="EMBL/GenBank/DDBJ databases">
        <title>Roseomonas selenitidurans sp. nov. isolated from urban soil.</title>
        <authorList>
            <person name="Liu H."/>
        </authorList>
    </citation>
    <scope>NUCLEOTIDE SEQUENCE [LARGE SCALE GENOMIC DNA]</scope>
    <source>
        <strain evidence="3 4">BU-1</strain>
    </source>
</reference>